<dbReference type="OrthoDB" id="1144607at2"/>
<comment type="caution">
    <text evidence="2">The sequence shown here is derived from an EMBL/GenBank/DDBJ whole genome shotgun (WGS) entry which is preliminary data.</text>
</comment>
<dbReference type="Pfam" id="PF12081">
    <property type="entry name" value="GldM_1st"/>
    <property type="match status" value="1"/>
</dbReference>
<protein>
    <recommendedName>
        <fullName evidence="1">Gliding motility-associated protein GldM N-terminal domain-containing protein</fullName>
    </recommendedName>
</protein>
<evidence type="ECO:0000313" key="3">
    <source>
        <dbReference type="Proteomes" id="UP000326994"/>
    </source>
</evidence>
<dbReference type="Proteomes" id="UP000326994">
    <property type="component" value="Unassembled WGS sequence"/>
</dbReference>
<keyword evidence="3" id="KW-1185">Reference proteome</keyword>
<organism evidence="2 3">
    <name type="scientific">Patiriisocius marinistellae</name>
    <dbReference type="NCBI Taxonomy" id="2494560"/>
    <lineage>
        <taxon>Bacteria</taxon>
        <taxon>Pseudomonadati</taxon>
        <taxon>Bacteroidota</taxon>
        <taxon>Flavobacteriia</taxon>
        <taxon>Flavobacteriales</taxon>
        <taxon>Flavobacteriaceae</taxon>
        <taxon>Patiriisocius</taxon>
    </lineage>
</organism>
<gene>
    <name evidence="2" type="ORF">ULMS_24080</name>
</gene>
<proteinExistence type="predicted"/>
<evidence type="ECO:0000313" key="2">
    <source>
        <dbReference type="EMBL" id="GEQ86900.1"/>
    </source>
</evidence>
<reference evidence="2 3" key="1">
    <citation type="submission" date="2019-08" db="EMBL/GenBank/DDBJ databases">
        <title>Ulvibacter marinistellae sp. nov., isolated from a starfish, Patiria pectinifera.</title>
        <authorList>
            <person name="Kawano K."/>
            <person name="Ushijima N."/>
            <person name="Kihara M."/>
            <person name="Itoh H."/>
        </authorList>
    </citation>
    <scope>NUCLEOTIDE SEQUENCE [LARGE SCALE GENOMIC DNA]</scope>
    <source>
        <strain evidence="2 3">KK4</strain>
    </source>
</reference>
<dbReference type="InterPro" id="IPR022720">
    <property type="entry name" value="Motility-assoc_prot_GldM_N"/>
</dbReference>
<accession>A0A5J4FXC4</accession>
<feature type="domain" description="Gliding motility-associated protein GldM N-terminal" evidence="1">
    <location>
        <begin position="13"/>
        <end position="182"/>
    </location>
</feature>
<sequence length="186" mass="21265">MSCNNIAEKNNNEVLDASKKINISLEKANIESQSVNDATLQIAIKEYPLYSTQLIQVSKASEQLRLVIDSLKSNGLELSENYQEMNGSKYYDTLFFEGDNISEKGQTLVSAIENYRHTLRSNFRDRMPQFIKTVQPLFTTHSINGKLWLVYHFKGFSTITTITKLTQIEADIVQTNNRLVDMISQM</sequence>
<dbReference type="AlphaFoldDB" id="A0A5J4FXC4"/>
<dbReference type="EMBL" id="BKCF01000005">
    <property type="protein sequence ID" value="GEQ86900.1"/>
    <property type="molecule type" value="Genomic_DNA"/>
</dbReference>
<name>A0A5J4FXC4_9FLAO</name>
<evidence type="ECO:0000259" key="1">
    <source>
        <dbReference type="Pfam" id="PF12081"/>
    </source>
</evidence>
<dbReference type="RefSeq" id="WP_151894823.1">
    <property type="nucleotide sequence ID" value="NZ_BKCF01000005.1"/>
</dbReference>